<sequence length="151" mass="17597">MEYKIINLSEKPEILDNAARWFHEKWGIPLKAYRESMEESLLKKTPVPQWYLAVNGSEIIGGMGVIENDFHDRKDLTPNVCAVYTEAEYRNHGVAGALLDYVCRDMKEKGISTLYLITDHTSFYERYGWEFYCMVQGDGDPQMSRMYIHRG</sequence>
<dbReference type="CDD" id="cd04301">
    <property type="entry name" value="NAT_SF"/>
    <property type="match status" value="1"/>
</dbReference>
<protein>
    <submittedName>
        <fullName evidence="2">GNAT family N-acetyltransferase</fullName>
    </submittedName>
</protein>
<gene>
    <name evidence="2" type="ORF">H9747_00395</name>
</gene>
<evidence type="ECO:0000313" key="3">
    <source>
        <dbReference type="Proteomes" id="UP000886814"/>
    </source>
</evidence>
<evidence type="ECO:0000313" key="2">
    <source>
        <dbReference type="EMBL" id="HIV37454.1"/>
    </source>
</evidence>
<dbReference type="InterPro" id="IPR016181">
    <property type="entry name" value="Acyl_CoA_acyltransferase"/>
</dbReference>
<proteinExistence type="predicted"/>
<dbReference type="Proteomes" id="UP000886814">
    <property type="component" value="Unassembled WGS sequence"/>
</dbReference>
<accession>A0A9D1TE76</accession>
<comment type="caution">
    <text evidence="2">The sequence shown here is derived from an EMBL/GenBank/DDBJ whole genome shotgun (WGS) entry which is preliminary data.</text>
</comment>
<name>A0A9D1TE76_9FIRM</name>
<organism evidence="2 3">
    <name type="scientific">Candidatus Blautia stercorigallinarum</name>
    <dbReference type="NCBI Taxonomy" id="2838501"/>
    <lineage>
        <taxon>Bacteria</taxon>
        <taxon>Bacillati</taxon>
        <taxon>Bacillota</taxon>
        <taxon>Clostridia</taxon>
        <taxon>Lachnospirales</taxon>
        <taxon>Lachnospiraceae</taxon>
        <taxon>Blautia</taxon>
    </lineage>
</organism>
<dbReference type="SUPFAM" id="SSF55729">
    <property type="entry name" value="Acyl-CoA N-acyltransferases (Nat)"/>
    <property type="match status" value="1"/>
</dbReference>
<dbReference type="Pfam" id="PF13527">
    <property type="entry name" value="Acetyltransf_9"/>
    <property type="match status" value="1"/>
</dbReference>
<dbReference type="GO" id="GO:0016747">
    <property type="term" value="F:acyltransferase activity, transferring groups other than amino-acyl groups"/>
    <property type="evidence" value="ECO:0007669"/>
    <property type="project" value="InterPro"/>
</dbReference>
<evidence type="ECO:0000259" key="1">
    <source>
        <dbReference type="PROSITE" id="PS51186"/>
    </source>
</evidence>
<dbReference type="InterPro" id="IPR000182">
    <property type="entry name" value="GNAT_dom"/>
</dbReference>
<reference evidence="2" key="1">
    <citation type="journal article" date="2021" name="PeerJ">
        <title>Extensive microbial diversity within the chicken gut microbiome revealed by metagenomics and culture.</title>
        <authorList>
            <person name="Gilroy R."/>
            <person name="Ravi A."/>
            <person name="Getino M."/>
            <person name="Pursley I."/>
            <person name="Horton D.L."/>
            <person name="Alikhan N.F."/>
            <person name="Baker D."/>
            <person name="Gharbi K."/>
            <person name="Hall N."/>
            <person name="Watson M."/>
            <person name="Adriaenssens E.M."/>
            <person name="Foster-Nyarko E."/>
            <person name="Jarju S."/>
            <person name="Secka A."/>
            <person name="Antonio M."/>
            <person name="Oren A."/>
            <person name="Chaudhuri R.R."/>
            <person name="La Ragione R."/>
            <person name="Hildebrand F."/>
            <person name="Pallen M.J."/>
        </authorList>
    </citation>
    <scope>NUCLEOTIDE SEQUENCE</scope>
    <source>
        <strain evidence="2">CHK195-9823</strain>
    </source>
</reference>
<reference evidence="2" key="2">
    <citation type="submission" date="2021-04" db="EMBL/GenBank/DDBJ databases">
        <authorList>
            <person name="Gilroy R."/>
        </authorList>
    </citation>
    <scope>NUCLEOTIDE SEQUENCE</scope>
    <source>
        <strain evidence="2">CHK195-9823</strain>
    </source>
</reference>
<dbReference type="AlphaFoldDB" id="A0A9D1TE76"/>
<dbReference type="Gene3D" id="3.40.630.30">
    <property type="match status" value="1"/>
</dbReference>
<feature type="domain" description="N-acetyltransferase" evidence="1">
    <location>
        <begin position="1"/>
        <end position="151"/>
    </location>
</feature>
<dbReference type="PROSITE" id="PS51186">
    <property type="entry name" value="GNAT"/>
    <property type="match status" value="1"/>
</dbReference>
<dbReference type="EMBL" id="DXIQ01000003">
    <property type="protein sequence ID" value="HIV37454.1"/>
    <property type="molecule type" value="Genomic_DNA"/>
</dbReference>